<name>A0A7W6MWI8_9HYPH</name>
<dbReference type="InterPro" id="IPR014976">
    <property type="entry name" value="AbpA_HamA_C"/>
</dbReference>
<evidence type="ECO:0000259" key="1">
    <source>
        <dbReference type="Pfam" id="PF08878"/>
    </source>
</evidence>
<protein>
    <recommendedName>
        <fullName evidence="1">Anti-bacteriophage protein A/HamA C-terminal domain-containing protein</fullName>
    </recommendedName>
</protein>
<accession>A0A7W6MWI8</accession>
<gene>
    <name evidence="2" type="ORF">GGQ71_004577</name>
</gene>
<evidence type="ECO:0000313" key="3">
    <source>
        <dbReference type="Proteomes" id="UP000544107"/>
    </source>
</evidence>
<dbReference type="AlphaFoldDB" id="A0A7W6MWI8"/>
<proteinExistence type="predicted"/>
<reference evidence="2 3" key="1">
    <citation type="submission" date="2020-08" db="EMBL/GenBank/DDBJ databases">
        <title>Genomic Encyclopedia of Type Strains, Phase IV (KMG-IV): sequencing the most valuable type-strain genomes for metagenomic binning, comparative biology and taxonomic classification.</title>
        <authorList>
            <person name="Goeker M."/>
        </authorList>
    </citation>
    <scope>NUCLEOTIDE SEQUENCE [LARGE SCALE GENOMIC DNA]</scope>
    <source>
        <strain evidence="2 3">DSM 100021</strain>
    </source>
</reference>
<evidence type="ECO:0000313" key="2">
    <source>
        <dbReference type="EMBL" id="MBB4010279.1"/>
    </source>
</evidence>
<comment type="caution">
    <text evidence="2">The sequence shown here is derived from an EMBL/GenBank/DDBJ whole genome shotgun (WGS) entry which is preliminary data.</text>
</comment>
<organism evidence="2 3">
    <name type="scientific">Allorhizobium taibaishanense</name>
    <dbReference type="NCBI Taxonomy" id="887144"/>
    <lineage>
        <taxon>Bacteria</taxon>
        <taxon>Pseudomonadati</taxon>
        <taxon>Pseudomonadota</taxon>
        <taxon>Alphaproteobacteria</taxon>
        <taxon>Hyphomicrobiales</taxon>
        <taxon>Rhizobiaceae</taxon>
        <taxon>Rhizobium/Agrobacterium group</taxon>
        <taxon>Allorhizobium</taxon>
    </lineage>
</organism>
<dbReference type="EMBL" id="JACIED010000007">
    <property type="protein sequence ID" value="MBB4010279.1"/>
    <property type="molecule type" value="Genomic_DNA"/>
</dbReference>
<dbReference type="Proteomes" id="UP000544107">
    <property type="component" value="Unassembled WGS sequence"/>
</dbReference>
<dbReference type="OrthoDB" id="4964195at2"/>
<dbReference type="Pfam" id="PF08878">
    <property type="entry name" value="HamA"/>
    <property type="match status" value="1"/>
</dbReference>
<sequence length="326" mass="36100">MEDVDHGKAMADFVAALAGDHDDLGARIRKVSHTAKSGSACVNIHAHFLAFRNGLPTLHEFVEILSAKLIGFCLPRKHIQDAQAGWAGLPPMKQLEKAVHLQNKAIDLFKRANKSSNRNGEFGEVITYLLIESVLRAPQFIAKMSLKTNSQMPVHGSDGIHLSYDAATKQLKLYWGEAKCYQAVNTAIESAIKSVGENLQQNKMSHELFLIEQHFDLSGFPADYKEAILSFLDPYSENSNIRVDVSVVFIAFDFAAFAEMKALEPGLVEAAFAEELRNALPALAVRIDDTLAKHSVPSHAIEVFFLPVASVKDLREQFQNRIGWTT</sequence>
<feature type="domain" description="Anti-bacteriophage protein A/HamA C-terminal" evidence="1">
    <location>
        <begin position="39"/>
        <end position="322"/>
    </location>
</feature>
<dbReference type="RefSeq" id="WP_139310543.1">
    <property type="nucleotide sequence ID" value="NZ_JACIED010000007.1"/>
</dbReference>